<dbReference type="InterPro" id="IPR032466">
    <property type="entry name" value="Metal_Hydrolase"/>
</dbReference>
<dbReference type="Proteomes" id="UP000000424">
    <property type="component" value="Chromosome"/>
</dbReference>
<dbReference type="RefSeq" id="WP_010882820.1">
    <property type="nucleotide sequence ID" value="NC_005043.1"/>
</dbReference>
<sequence>MSYDTLFKNLEKEDSVHKICNEIFALVPRLNTIACTEAIIKNLPKADIHVHLPGTITPQLAWILGVKNGFLKWSYNSWTNHRLLSPKNPHKQYSNIFRNFQDICHEKDPDLSVLQYNILNYDFNSFDRVMATVQGHRFPPGGIQNEEDLLLIFNNYLQQCLDDTIVYTEVQQNIRLAHVLYPSLPEKHARMKFYQILYRASQTFSKHGITLRFLNCFNKTFAPQINTQEPAQEAVQWLQEVDSTFPGLFVGIQSAGSESAPGACPKRLASGYRNAYDSGFGCEAHAGEGIETRTIFSSAKVNPEGLIEITRVTFSSLKRKQPSSLPIRVTCQLG</sequence>
<proteinExistence type="inferred from homology"/>
<gene>
    <name evidence="3" type="ordered locus">CpB0172</name>
</gene>
<evidence type="ECO:0000256" key="1">
    <source>
        <dbReference type="ARBA" id="ARBA00006676"/>
    </source>
</evidence>
<dbReference type="GeneID" id="45050217"/>
<evidence type="ECO:0008006" key="5">
    <source>
        <dbReference type="Google" id="ProtNLM"/>
    </source>
</evidence>
<evidence type="ECO:0000256" key="2">
    <source>
        <dbReference type="ARBA" id="ARBA00022833"/>
    </source>
</evidence>
<name>A0ABM5LC71_CHLPN</name>
<dbReference type="SUPFAM" id="SSF51556">
    <property type="entry name" value="Metallo-dependent hydrolases"/>
    <property type="match status" value="1"/>
</dbReference>
<reference evidence="3" key="1">
    <citation type="submission" date="2002-05" db="EMBL/GenBank/DDBJ databases">
        <title>The genome sequence of Chlamydia pneumoniae TW183 and comparison with other Chlamydia strains based on whole genome sequence analysis.</title>
        <authorList>
            <person name="Geng M.M."/>
            <person name="Schuhmacher A."/>
            <person name="Muehldorfer I."/>
            <person name="Bensch K.W."/>
            <person name="Schaefer K.P."/>
            <person name="Schneider S."/>
            <person name="Pohl T."/>
            <person name="Essig A."/>
            <person name="Marre R."/>
            <person name="Melchers K."/>
        </authorList>
    </citation>
    <scope>NUCLEOTIDE SEQUENCE [LARGE SCALE GENOMIC DNA]</scope>
    <source>
        <strain evidence="3">TW-183</strain>
    </source>
</reference>
<keyword evidence="2" id="KW-0862">Zinc</keyword>
<protein>
    <recommendedName>
        <fullName evidence="5">Adenosine deaminase</fullName>
    </recommendedName>
</protein>
<keyword evidence="4" id="KW-1185">Reference proteome</keyword>
<dbReference type="EMBL" id="AE009440">
    <property type="protein sequence ID" value="AAP98105.1"/>
    <property type="molecule type" value="Genomic_DNA"/>
</dbReference>
<dbReference type="InterPro" id="IPR006330">
    <property type="entry name" value="Ado/ade_deaminase"/>
</dbReference>
<evidence type="ECO:0000313" key="4">
    <source>
        <dbReference type="Proteomes" id="UP000000424"/>
    </source>
</evidence>
<dbReference type="Gene3D" id="3.20.20.140">
    <property type="entry name" value="Metal-dependent hydrolases"/>
    <property type="match status" value="1"/>
</dbReference>
<accession>A0ABM5LC71</accession>
<organism evidence="3 4">
    <name type="scientific">Chlamydia pneumoniae</name>
    <name type="common">Chlamydophila pneumoniae</name>
    <dbReference type="NCBI Taxonomy" id="83558"/>
    <lineage>
        <taxon>Bacteria</taxon>
        <taxon>Pseudomonadati</taxon>
        <taxon>Chlamydiota</taxon>
        <taxon>Chlamydiia</taxon>
        <taxon>Chlamydiales</taxon>
        <taxon>Chlamydiaceae</taxon>
        <taxon>Chlamydia/Chlamydophila group</taxon>
        <taxon>Chlamydia</taxon>
    </lineage>
</organism>
<dbReference type="PANTHER" id="PTHR43114">
    <property type="entry name" value="ADENINE DEAMINASE"/>
    <property type="match status" value="1"/>
</dbReference>
<evidence type="ECO:0000313" key="3">
    <source>
        <dbReference type="EMBL" id="AAP98105.1"/>
    </source>
</evidence>
<comment type="similarity">
    <text evidence="1">Belongs to the metallo-dependent hydrolases superfamily. Adenosine and AMP deaminases family.</text>
</comment>
<dbReference type="PANTHER" id="PTHR43114:SF6">
    <property type="entry name" value="ADENINE DEAMINASE"/>
    <property type="match status" value="1"/>
</dbReference>